<dbReference type="EMBL" id="OZ026884">
    <property type="protein sequence ID" value="CAL1241294.1"/>
    <property type="molecule type" value="Genomic_DNA"/>
</dbReference>
<protein>
    <submittedName>
        <fullName evidence="4">RND efflux system, outer membrane lipoprotein, NodT family</fullName>
    </submittedName>
</protein>
<dbReference type="PANTHER" id="PTHR30203">
    <property type="entry name" value="OUTER MEMBRANE CATION EFFLUX PROTEIN"/>
    <property type="match status" value="1"/>
</dbReference>
<dbReference type="SUPFAM" id="SSF56954">
    <property type="entry name" value="Outer membrane efflux proteins (OEP)"/>
    <property type="match status" value="1"/>
</dbReference>
<dbReference type="NCBIfam" id="TIGR01845">
    <property type="entry name" value="outer_NodT"/>
    <property type="match status" value="1"/>
</dbReference>
<dbReference type="InterPro" id="IPR003423">
    <property type="entry name" value="OMP_efflux"/>
</dbReference>
<keyword evidence="3" id="KW-0175">Coiled coil</keyword>
<proteinExistence type="inferred from homology"/>
<dbReference type="Proteomes" id="UP001497493">
    <property type="component" value="Chromosome"/>
</dbReference>
<name>A0ABM9NKZ4_9GAMM</name>
<keyword evidence="5" id="KW-1185">Reference proteome</keyword>
<gene>
    <name evidence="4" type="ORF">MECH1_V1_2518</name>
</gene>
<reference evidence="4 5" key="1">
    <citation type="submission" date="2024-04" db="EMBL/GenBank/DDBJ databases">
        <authorList>
            <person name="Cremers G."/>
        </authorList>
    </citation>
    <scope>NUCLEOTIDE SEQUENCE [LARGE SCALE GENOMIC DNA]</scope>
    <source>
        <strain evidence="4">MeCH1-AG</strain>
    </source>
</reference>
<dbReference type="RefSeq" id="WP_348757823.1">
    <property type="nucleotide sequence ID" value="NZ_OZ026884.1"/>
</dbReference>
<evidence type="ECO:0000313" key="4">
    <source>
        <dbReference type="EMBL" id="CAL1241294.1"/>
    </source>
</evidence>
<keyword evidence="2" id="KW-0472">Membrane</keyword>
<dbReference type="InterPro" id="IPR010131">
    <property type="entry name" value="MdtP/NodT-like"/>
</dbReference>
<keyword evidence="2 4" id="KW-0449">Lipoprotein</keyword>
<dbReference type="PANTHER" id="PTHR30203:SF25">
    <property type="entry name" value="OUTER MEMBRANE PROTEIN-RELATED"/>
    <property type="match status" value="1"/>
</dbReference>
<dbReference type="Pfam" id="PF02321">
    <property type="entry name" value="OEP"/>
    <property type="match status" value="2"/>
</dbReference>
<comment type="similarity">
    <text evidence="1 2">Belongs to the outer membrane factor (OMF) (TC 1.B.17) family.</text>
</comment>
<dbReference type="PROSITE" id="PS51257">
    <property type="entry name" value="PROKAR_LIPOPROTEIN"/>
    <property type="match status" value="1"/>
</dbReference>
<dbReference type="Gene3D" id="2.20.200.10">
    <property type="entry name" value="Outer membrane efflux proteins (OEP)"/>
    <property type="match status" value="1"/>
</dbReference>
<organism evidence="4 5">
    <name type="scientific">Candidatus Methylocalor cossyra</name>
    <dbReference type="NCBI Taxonomy" id="3108543"/>
    <lineage>
        <taxon>Bacteria</taxon>
        <taxon>Pseudomonadati</taxon>
        <taxon>Pseudomonadota</taxon>
        <taxon>Gammaproteobacteria</taxon>
        <taxon>Methylococcales</taxon>
        <taxon>Methylococcaceae</taxon>
        <taxon>Candidatus Methylocalor</taxon>
    </lineage>
</organism>
<feature type="coiled-coil region" evidence="3">
    <location>
        <begin position="186"/>
        <end position="213"/>
    </location>
</feature>
<dbReference type="Gene3D" id="1.20.1600.10">
    <property type="entry name" value="Outer membrane efflux proteins (OEP)"/>
    <property type="match status" value="1"/>
</dbReference>
<keyword evidence="2" id="KW-0564">Palmitate</keyword>
<comment type="subcellular location">
    <subcellularLocation>
        <location evidence="2">Cell outer membrane</location>
        <topology evidence="2">Lipid-anchor</topology>
    </subcellularLocation>
</comment>
<evidence type="ECO:0000313" key="5">
    <source>
        <dbReference type="Proteomes" id="UP001497493"/>
    </source>
</evidence>
<accession>A0ABM9NKZ4</accession>
<keyword evidence="2" id="KW-0812">Transmembrane</keyword>
<sequence length="478" mass="52139">MNALGSRRHAWSLGLAVLLAGCAVGPDYQTPPTETGGASFANAGLPEFSPRGVEVAWWKLFDDPRLVELVEQAVRNNRDLAAAKANLREARALYLQAALDLLPTVTAHANYTDLRRSTGALNNRAYVPRDLALYNTGFDTFWEIDIFGRIRRNVEAADADIQAREATLRDLLVSLVSEVARNYFELRGLQHQLAVAKKNAENQLETLKLTEARLAAGRGTELDTSRAKAQLDTTRATIPPLETAIRQAIHRLSVLTGQPPDTLTPVLLPEAPMAKIPATIHIGKPAEFLRRRPDIRVAERALAAATARIGIATADLFPRVTFSGTFALEGMNLAALGGSGGDTYTFGPRISWAAFDLGRVYARIKAADARAEASLAQYQQTVLNALEETENALVNYNRQWARTRLLESAAAASQRAHELARLRFEDGMTDFLTVLDTEKRLLDDQQALAQSQTSTATALVAVYKALGGGWENYAAQAP</sequence>
<keyword evidence="2" id="KW-1134">Transmembrane beta strand</keyword>
<evidence type="ECO:0000256" key="3">
    <source>
        <dbReference type="SAM" id="Coils"/>
    </source>
</evidence>
<evidence type="ECO:0000256" key="1">
    <source>
        <dbReference type="ARBA" id="ARBA00007613"/>
    </source>
</evidence>
<evidence type="ECO:0000256" key="2">
    <source>
        <dbReference type="RuleBase" id="RU362097"/>
    </source>
</evidence>